<dbReference type="Pfam" id="PF00512">
    <property type="entry name" value="HisKA"/>
    <property type="match status" value="1"/>
</dbReference>
<feature type="domain" description="PAS" evidence="11">
    <location>
        <begin position="276"/>
        <end position="334"/>
    </location>
</feature>
<dbReference type="PROSITE" id="PS50112">
    <property type="entry name" value="PAS"/>
    <property type="match status" value="1"/>
</dbReference>
<dbReference type="Pfam" id="PF00672">
    <property type="entry name" value="HAMP"/>
    <property type="match status" value="1"/>
</dbReference>
<evidence type="ECO:0000313" key="14">
    <source>
        <dbReference type="EMBL" id="NMG76219.1"/>
    </source>
</evidence>
<evidence type="ECO:0000259" key="10">
    <source>
        <dbReference type="PROSITE" id="PS50110"/>
    </source>
</evidence>
<dbReference type="InterPro" id="IPR003594">
    <property type="entry name" value="HATPase_dom"/>
</dbReference>
<evidence type="ECO:0000256" key="1">
    <source>
        <dbReference type="ARBA" id="ARBA00000085"/>
    </source>
</evidence>
<keyword evidence="6" id="KW-0418">Kinase</keyword>
<dbReference type="RefSeq" id="WP_169261364.1">
    <property type="nucleotide sequence ID" value="NZ_WTVQ01000028.1"/>
</dbReference>
<evidence type="ECO:0000313" key="15">
    <source>
        <dbReference type="Proteomes" id="UP000648984"/>
    </source>
</evidence>
<dbReference type="InterPro" id="IPR005467">
    <property type="entry name" value="His_kinase_dom"/>
</dbReference>
<feature type="domain" description="HAMP" evidence="13">
    <location>
        <begin position="205"/>
        <end position="257"/>
    </location>
</feature>
<dbReference type="PROSITE" id="PS50110">
    <property type="entry name" value="RESPONSE_REGULATORY"/>
    <property type="match status" value="1"/>
</dbReference>
<dbReference type="Pfam" id="PF00072">
    <property type="entry name" value="Response_reg"/>
    <property type="match status" value="1"/>
</dbReference>
<keyword evidence="4 7" id="KW-0597">Phosphoprotein</keyword>
<dbReference type="Proteomes" id="UP000648984">
    <property type="component" value="Unassembled WGS sequence"/>
</dbReference>
<dbReference type="Gene3D" id="3.30.565.10">
    <property type="entry name" value="Histidine kinase-like ATPase, C-terminal domain"/>
    <property type="match status" value="1"/>
</dbReference>
<dbReference type="Gene3D" id="6.10.340.10">
    <property type="match status" value="1"/>
</dbReference>
<dbReference type="SUPFAM" id="SSF47384">
    <property type="entry name" value="Homodimeric domain of signal transducing histidine kinase"/>
    <property type="match status" value="1"/>
</dbReference>
<dbReference type="SMART" id="SM00091">
    <property type="entry name" value="PAS"/>
    <property type="match status" value="1"/>
</dbReference>
<protein>
    <recommendedName>
        <fullName evidence="3">histidine kinase</fullName>
        <ecNumber evidence="3">2.7.13.3</ecNumber>
    </recommendedName>
</protein>
<comment type="catalytic activity">
    <reaction evidence="1">
        <text>ATP + protein L-histidine = ADP + protein N-phospho-L-histidine.</text>
        <dbReference type="EC" id="2.7.13.3"/>
    </reaction>
</comment>
<dbReference type="EMBL" id="WTVQ01000028">
    <property type="protein sequence ID" value="NMG76219.1"/>
    <property type="molecule type" value="Genomic_DNA"/>
</dbReference>
<comment type="subcellular location">
    <subcellularLocation>
        <location evidence="2">Membrane</location>
    </subcellularLocation>
</comment>
<dbReference type="EC" id="2.7.13.3" evidence="3"/>
<feature type="domain" description="Histidine kinase" evidence="9">
    <location>
        <begin position="415"/>
        <end position="627"/>
    </location>
</feature>
<dbReference type="InterPro" id="IPR036097">
    <property type="entry name" value="HisK_dim/P_sf"/>
</dbReference>
<dbReference type="SMART" id="SM00388">
    <property type="entry name" value="HisKA"/>
    <property type="match status" value="1"/>
</dbReference>
<keyword evidence="8" id="KW-0812">Transmembrane</keyword>
<dbReference type="Pfam" id="PF00989">
    <property type="entry name" value="PAS"/>
    <property type="match status" value="1"/>
</dbReference>
<evidence type="ECO:0000259" key="9">
    <source>
        <dbReference type="PROSITE" id="PS50109"/>
    </source>
</evidence>
<dbReference type="PROSITE" id="PS50113">
    <property type="entry name" value="PAC"/>
    <property type="match status" value="1"/>
</dbReference>
<dbReference type="InterPro" id="IPR035965">
    <property type="entry name" value="PAS-like_dom_sf"/>
</dbReference>
<dbReference type="PRINTS" id="PR00344">
    <property type="entry name" value="BCTRLSENSOR"/>
</dbReference>
<dbReference type="CDD" id="cd06225">
    <property type="entry name" value="HAMP"/>
    <property type="match status" value="1"/>
</dbReference>
<feature type="domain" description="PAC" evidence="12">
    <location>
        <begin position="345"/>
        <end position="395"/>
    </location>
</feature>
<evidence type="ECO:0000256" key="3">
    <source>
        <dbReference type="ARBA" id="ARBA00012438"/>
    </source>
</evidence>
<dbReference type="Pfam" id="PF02518">
    <property type="entry name" value="HATPase_c"/>
    <property type="match status" value="1"/>
</dbReference>
<dbReference type="SMART" id="SM00304">
    <property type="entry name" value="HAMP"/>
    <property type="match status" value="1"/>
</dbReference>
<keyword evidence="8" id="KW-0472">Membrane</keyword>
<proteinExistence type="predicted"/>
<dbReference type="PROSITE" id="PS50109">
    <property type="entry name" value="HIS_KIN"/>
    <property type="match status" value="1"/>
</dbReference>
<name>A0ABX1QCU1_9RHOO</name>
<dbReference type="CDD" id="cd00130">
    <property type="entry name" value="PAS"/>
    <property type="match status" value="1"/>
</dbReference>
<dbReference type="InterPro" id="IPR003661">
    <property type="entry name" value="HisK_dim/P_dom"/>
</dbReference>
<dbReference type="CDD" id="cd00082">
    <property type="entry name" value="HisKA"/>
    <property type="match status" value="1"/>
</dbReference>
<dbReference type="InterPro" id="IPR036890">
    <property type="entry name" value="HATPase_C_sf"/>
</dbReference>
<evidence type="ECO:0000256" key="4">
    <source>
        <dbReference type="ARBA" id="ARBA00022553"/>
    </source>
</evidence>
<organism evidence="14 15">
    <name type="scientific">Aromatoleum diolicum</name>
    <dbReference type="NCBI Taxonomy" id="75796"/>
    <lineage>
        <taxon>Bacteria</taxon>
        <taxon>Pseudomonadati</taxon>
        <taxon>Pseudomonadota</taxon>
        <taxon>Betaproteobacteria</taxon>
        <taxon>Rhodocyclales</taxon>
        <taxon>Rhodocyclaceae</taxon>
        <taxon>Aromatoleum</taxon>
    </lineage>
</organism>
<evidence type="ECO:0000256" key="5">
    <source>
        <dbReference type="ARBA" id="ARBA00022679"/>
    </source>
</evidence>
<dbReference type="SUPFAM" id="SSF55785">
    <property type="entry name" value="PYP-like sensor domain (PAS domain)"/>
    <property type="match status" value="1"/>
</dbReference>
<feature type="domain" description="Response regulatory" evidence="10">
    <location>
        <begin position="647"/>
        <end position="763"/>
    </location>
</feature>
<keyword evidence="8" id="KW-1133">Transmembrane helix</keyword>
<dbReference type="CDD" id="cd17546">
    <property type="entry name" value="REC_hyHK_CKI1_RcsC-like"/>
    <property type="match status" value="1"/>
</dbReference>
<accession>A0ABX1QCU1</accession>
<evidence type="ECO:0000256" key="6">
    <source>
        <dbReference type="ARBA" id="ARBA00022777"/>
    </source>
</evidence>
<dbReference type="PANTHER" id="PTHR43047">
    <property type="entry name" value="TWO-COMPONENT HISTIDINE PROTEIN KINASE"/>
    <property type="match status" value="1"/>
</dbReference>
<comment type="caution">
    <text evidence="14">The sequence shown here is derived from an EMBL/GenBank/DDBJ whole genome shotgun (WGS) entry which is preliminary data.</text>
</comment>
<evidence type="ECO:0000256" key="2">
    <source>
        <dbReference type="ARBA" id="ARBA00004370"/>
    </source>
</evidence>
<reference evidence="14 15" key="1">
    <citation type="submission" date="2019-12" db="EMBL/GenBank/DDBJ databases">
        <title>Comparative genomics gives insights into the taxonomy of the Azoarcus-Aromatoleum group and reveals separate origins of nif in the plant-associated Azoarcus and non-plant-associated Aromatoleum sub-groups.</title>
        <authorList>
            <person name="Lafos M."/>
            <person name="Maluk M."/>
            <person name="Batista M."/>
            <person name="Junghare M."/>
            <person name="Carmona M."/>
            <person name="Faoro H."/>
            <person name="Cruz L.M."/>
            <person name="Battistoni F."/>
            <person name="De Souza E."/>
            <person name="Pedrosa F."/>
            <person name="Chen W.-M."/>
            <person name="Poole P.S."/>
            <person name="Dixon R.A."/>
            <person name="James E.K."/>
        </authorList>
    </citation>
    <scope>NUCLEOTIDE SEQUENCE [LARGE SCALE GENOMIC DNA]</scope>
    <source>
        <strain evidence="14 15">22Lin</strain>
    </source>
</reference>
<dbReference type="InterPro" id="IPR013767">
    <property type="entry name" value="PAS_fold"/>
</dbReference>
<dbReference type="SMART" id="SM00448">
    <property type="entry name" value="REC"/>
    <property type="match status" value="1"/>
</dbReference>
<feature type="modified residue" description="4-aspartylphosphate" evidence="7">
    <location>
        <position position="696"/>
    </location>
</feature>
<evidence type="ECO:0000256" key="7">
    <source>
        <dbReference type="PROSITE-ProRule" id="PRU00169"/>
    </source>
</evidence>
<evidence type="ECO:0000259" key="11">
    <source>
        <dbReference type="PROSITE" id="PS50112"/>
    </source>
</evidence>
<dbReference type="SUPFAM" id="SSF55874">
    <property type="entry name" value="ATPase domain of HSP90 chaperone/DNA topoisomerase II/histidine kinase"/>
    <property type="match status" value="1"/>
</dbReference>
<dbReference type="InterPro" id="IPR000700">
    <property type="entry name" value="PAS-assoc_C"/>
</dbReference>
<evidence type="ECO:0000256" key="8">
    <source>
        <dbReference type="SAM" id="Phobius"/>
    </source>
</evidence>
<dbReference type="InterPro" id="IPR011006">
    <property type="entry name" value="CheY-like_superfamily"/>
</dbReference>
<sequence>MSIRIPASLRLTVPLILLVFAATLSAFNFVYHVPRAEHAAEEESRKRLAQEMSRLQSTLEYLLLKGDEAIAQREIAVLAHNHDYLVVVLTDDRHAVIAATRRAWLGRQVTDVLPQFDLDQAAGAIRERRARVTHDAADSALLGYAGILMGSEREELRPSRAGSLFLAYDLKRSTSEARARVLQQSLYWAGWVIALALAMWLAFHFLLTRRTAQLVRAAEQLAAGNLAARSNLSGRDELGRLGRAFDAMAVEVSETQTRLRHDIAERARVQQALENSEEQYRSMFNASIDGLALWNAAAEMVDANPALWKIYGYSEAEHLASPLSKFVGPSYHPDLLRSIAAGEPLHVELTDLRKDGSTLEVEVHGIPMQYQGKPHVLMITRDVTEKKRSAEELARHRETLHQREKLAALGSLLAGVAHELNNPLSVVVARAVMLEEQGDSTTQAAAAKIRTAAERCARIVRTFLAMARQQRPERGPVAINEVVSAALDITGYAVRTSGIDVALDLADNLPAVFADTDQLHQVFLNLIINAQQALQDQPGPRRIRLTSRYDTTSDMIRITVADNGPGIPADLRARVFEPYFTTKPVGIGTGVGLAVSLGIVEAHGGTLTVDCPVEGGAEFSITLPVGSAETAGAARPPPVQATPGQRAILVVDDEPDIRETLAEILTDARHRVVTVSSGREALARIAAEHYDVILTDVRMPDLDGRALYREVERRWPEQAKRVAFVTGDTLTDALREFAAACGCPVIEKPFLPGDVRDVVAALTALSSSPAPEPPRHPAP</sequence>
<dbReference type="NCBIfam" id="TIGR00229">
    <property type="entry name" value="sensory_box"/>
    <property type="match status" value="1"/>
</dbReference>
<dbReference type="SUPFAM" id="SSF52172">
    <property type="entry name" value="CheY-like"/>
    <property type="match status" value="1"/>
</dbReference>
<dbReference type="Gene3D" id="3.40.50.2300">
    <property type="match status" value="1"/>
</dbReference>
<feature type="transmembrane region" description="Helical" evidence="8">
    <location>
        <begin position="186"/>
        <end position="207"/>
    </location>
</feature>
<evidence type="ECO:0000259" key="13">
    <source>
        <dbReference type="PROSITE" id="PS50885"/>
    </source>
</evidence>
<dbReference type="PROSITE" id="PS50885">
    <property type="entry name" value="HAMP"/>
    <property type="match status" value="1"/>
</dbReference>
<keyword evidence="15" id="KW-1185">Reference proteome</keyword>
<gene>
    <name evidence="14" type="ORF">GPA25_15760</name>
</gene>
<evidence type="ECO:0000259" key="12">
    <source>
        <dbReference type="PROSITE" id="PS50113"/>
    </source>
</evidence>
<dbReference type="PANTHER" id="PTHR43047:SF72">
    <property type="entry name" value="OSMOSENSING HISTIDINE PROTEIN KINASE SLN1"/>
    <property type="match status" value="1"/>
</dbReference>
<dbReference type="Gene3D" id="1.10.287.130">
    <property type="match status" value="1"/>
</dbReference>
<keyword evidence="5" id="KW-0808">Transferase</keyword>
<dbReference type="Gene3D" id="3.30.450.20">
    <property type="entry name" value="PAS domain"/>
    <property type="match status" value="1"/>
</dbReference>
<dbReference type="InterPro" id="IPR000014">
    <property type="entry name" value="PAS"/>
</dbReference>
<dbReference type="SMART" id="SM00387">
    <property type="entry name" value="HATPase_c"/>
    <property type="match status" value="1"/>
</dbReference>
<dbReference type="InterPro" id="IPR004358">
    <property type="entry name" value="Sig_transdc_His_kin-like_C"/>
</dbReference>
<dbReference type="SUPFAM" id="SSF158472">
    <property type="entry name" value="HAMP domain-like"/>
    <property type="match status" value="1"/>
</dbReference>
<dbReference type="InterPro" id="IPR001789">
    <property type="entry name" value="Sig_transdc_resp-reg_receiver"/>
</dbReference>
<dbReference type="InterPro" id="IPR003660">
    <property type="entry name" value="HAMP_dom"/>
</dbReference>